<dbReference type="EMBL" id="BAAABY010000003">
    <property type="protein sequence ID" value="GAA0443705.1"/>
    <property type="molecule type" value="Genomic_DNA"/>
</dbReference>
<comment type="caution">
    <text evidence="3">The sequence shown here is derived from an EMBL/GenBank/DDBJ whole genome shotgun (WGS) entry which is preliminary data.</text>
</comment>
<keyword evidence="4" id="KW-1185">Reference proteome</keyword>
<feature type="signal peptide" evidence="2">
    <location>
        <begin position="1"/>
        <end position="22"/>
    </location>
</feature>
<protein>
    <recommendedName>
        <fullName evidence="5">M6 family metalloprotease domain-containing protein</fullName>
    </recommendedName>
</protein>
<name>A0ABN0ZCV5_9ACTN</name>
<feature type="compositionally biased region" description="Basic and acidic residues" evidence="1">
    <location>
        <begin position="57"/>
        <end position="88"/>
    </location>
</feature>
<feature type="chain" id="PRO_5045193681" description="M6 family metalloprotease domain-containing protein" evidence="2">
    <location>
        <begin position="23"/>
        <end position="503"/>
    </location>
</feature>
<dbReference type="PANTHER" id="PTHR41775:SF1">
    <property type="entry name" value="PEPTIDASE M6-LIKE DOMAIN-CONTAINING PROTEIN"/>
    <property type="match status" value="1"/>
</dbReference>
<evidence type="ECO:0000313" key="3">
    <source>
        <dbReference type="EMBL" id="GAA0443705.1"/>
    </source>
</evidence>
<keyword evidence="2" id="KW-0732">Signal</keyword>
<sequence>MRQIPSALLVTTALAVALVVPAFETTGSRSDGGDRHGDSRTATSPPSDARRGAALRGRGDAPHEDGDGHGHEDGDGRGPKDGDGDGIRRAPGAVARHRPASSSSPPPGTRGAVPALPAGPCALPGSVTGASEAAATPPGFVRPTGRVRALTVLIDFPDVRAGISPRERYSEFFPAATRFFRGSSYGRLDYRSTPVLKWIRMSRPLASYRVGRGTSFNPASKSGYYALAKEIVHAVDRPVDFRAYDLVNVLVTPQAGPPATENVWSVTFSGGPLGLKTGDGTHLKNVSFIWSRQTGPSAYRVLNHENAHSFGLPDLYFTDGRADPHPVGHWDPMDVDWGPENDFLGWHKWKLGWLAPDQVDCVHRSGSVTTHRLTAAAVPGGTKIAVVPVSKHRAYVVEARRAGPLDPTACRPGVLVYRVATDVPSGKGPVRVSDATPKSAGCFHKDPNVHAGLTDATYRPGQTFRADGVSVRVLEDRPTVGSTGSTGSTADTFRVRITTPRQH</sequence>
<organism evidence="3 4">
    <name type="scientific">Streptomyces olivaceiscleroticus</name>
    <dbReference type="NCBI Taxonomy" id="68245"/>
    <lineage>
        <taxon>Bacteria</taxon>
        <taxon>Bacillati</taxon>
        <taxon>Actinomycetota</taxon>
        <taxon>Actinomycetes</taxon>
        <taxon>Kitasatosporales</taxon>
        <taxon>Streptomycetaceae</taxon>
        <taxon>Streptomyces</taxon>
    </lineage>
</organism>
<dbReference type="Proteomes" id="UP001500909">
    <property type="component" value="Unassembled WGS sequence"/>
</dbReference>
<evidence type="ECO:0008006" key="5">
    <source>
        <dbReference type="Google" id="ProtNLM"/>
    </source>
</evidence>
<gene>
    <name evidence="3" type="ORF">GCM10010361_04560</name>
</gene>
<feature type="region of interest" description="Disordered" evidence="1">
    <location>
        <begin position="25"/>
        <end position="117"/>
    </location>
</feature>
<accession>A0ABN0ZCV5</accession>
<dbReference type="InterPro" id="IPR008757">
    <property type="entry name" value="Peptidase_M6-like_domain"/>
</dbReference>
<evidence type="ECO:0000313" key="4">
    <source>
        <dbReference type="Proteomes" id="UP001500909"/>
    </source>
</evidence>
<dbReference type="NCBIfam" id="TIGR03296">
    <property type="entry name" value="M6dom_TIGR03296"/>
    <property type="match status" value="1"/>
</dbReference>
<dbReference type="PANTHER" id="PTHR41775">
    <property type="entry name" value="SECRETED PROTEIN-RELATED"/>
    <property type="match status" value="1"/>
</dbReference>
<evidence type="ECO:0000256" key="2">
    <source>
        <dbReference type="SAM" id="SignalP"/>
    </source>
</evidence>
<proteinExistence type="predicted"/>
<feature type="region of interest" description="Disordered" evidence="1">
    <location>
        <begin position="477"/>
        <end position="503"/>
    </location>
</feature>
<reference evidence="3 4" key="1">
    <citation type="journal article" date="2019" name="Int. J. Syst. Evol. Microbiol.">
        <title>The Global Catalogue of Microorganisms (GCM) 10K type strain sequencing project: providing services to taxonomists for standard genome sequencing and annotation.</title>
        <authorList>
            <consortium name="The Broad Institute Genomics Platform"/>
            <consortium name="The Broad Institute Genome Sequencing Center for Infectious Disease"/>
            <person name="Wu L."/>
            <person name="Ma J."/>
        </authorList>
    </citation>
    <scope>NUCLEOTIDE SEQUENCE [LARGE SCALE GENOMIC DNA]</scope>
    <source>
        <strain evidence="3 4">JCM 4805</strain>
    </source>
</reference>
<evidence type="ECO:0000256" key="1">
    <source>
        <dbReference type="SAM" id="MobiDB-lite"/>
    </source>
</evidence>
<dbReference type="RefSeq" id="WP_346092535.1">
    <property type="nucleotide sequence ID" value="NZ_BAAABY010000003.1"/>
</dbReference>